<reference evidence="1" key="1">
    <citation type="submission" date="2020-03" db="EMBL/GenBank/DDBJ databases">
        <title>The deep terrestrial virosphere.</title>
        <authorList>
            <person name="Holmfeldt K."/>
            <person name="Nilsson E."/>
            <person name="Simone D."/>
            <person name="Lopez-Fernandez M."/>
            <person name="Wu X."/>
            <person name="de Brujin I."/>
            <person name="Lundin D."/>
            <person name="Andersson A."/>
            <person name="Bertilsson S."/>
            <person name="Dopson M."/>
        </authorList>
    </citation>
    <scope>NUCLEOTIDE SEQUENCE</scope>
    <source>
        <strain evidence="1">MM415A04446</strain>
    </source>
</reference>
<gene>
    <name evidence="1" type="ORF">MM415A04446_0005</name>
</gene>
<protein>
    <submittedName>
        <fullName evidence="1">Uncharacterized protein</fullName>
    </submittedName>
</protein>
<evidence type="ECO:0000313" key="1">
    <source>
        <dbReference type="EMBL" id="QJA69623.1"/>
    </source>
</evidence>
<dbReference type="EMBL" id="MT141722">
    <property type="protein sequence ID" value="QJA69623.1"/>
    <property type="molecule type" value="Genomic_DNA"/>
</dbReference>
<accession>A0A6M3JI54</accession>
<sequence length="99" mass="10914">MVAVTMTLKNAQIKFQDTGTPRLCKVLGGNLFALDENGYDMNPIAYNTNVTATFAQSTAAALVQDADIDTILETVETMPTELANTHGYNLWEKRRGIFK</sequence>
<dbReference type="AlphaFoldDB" id="A0A6M3JI54"/>
<name>A0A6M3JI54_9ZZZZ</name>
<proteinExistence type="predicted"/>
<organism evidence="1">
    <name type="scientific">viral metagenome</name>
    <dbReference type="NCBI Taxonomy" id="1070528"/>
    <lineage>
        <taxon>unclassified sequences</taxon>
        <taxon>metagenomes</taxon>
        <taxon>organismal metagenomes</taxon>
    </lineage>
</organism>